<name>A0A7H1B040_9GAMM</name>
<feature type="transmembrane region" description="Helical" evidence="10">
    <location>
        <begin position="274"/>
        <end position="292"/>
    </location>
</feature>
<evidence type="ECO:0000256" key="7">
    <source>
        <dbReference type="ARBA" id="ARBA00023136"/>
    </source>
</evidence>
<dbReference type="PANTHER" id="PTHR47019">
    <property type="entry name" value="LIPID II FLIPPASE MURJ"/>
    <property type="match status" value="1"/>
</dbReference>
<evidence type="ECO:0000256" key="2">
    <source>
        <dbReference type="ARBA" id="ARBA00022475"/>
    </source>
</evidence>
<keyword evidence="10" id="KW-0997">Cell inner membrane</keyword>
<dbReference type="GO" id="GO:0008360">
    <property type="term" value="P:regulation of cell shape"/>
    <property type="evidence" value="ECO:0007669"/>
    <property type="project" value="UniProtKB-UniRule"/>
</dbReference>
<feature type="transmembrane region" description="Helical" evidence="10">
    <location>
        <begin position="448"/>
        <end position="466"/>
    </location>
</feature>
<keyword evidence="7 10" id="KW-0472">Membrane</keyword>
<keyword evidence="4 10" id="KW-0133">Cell shape</keyword>
<keyword evidence="10 11" id="KW-0961">Cell wall biogenesis/degradation</keyword>
<protein>
    <recommendedName>
        <fullName evidence="10">Probable lipid II flippase MurJ</fullName>
    </recommendedName>
</protein>
<keyword evidence="2 10" id="KW-1003">Cell membrane</keyword>
<dbReference type="NCBIfam" id="TIGR01695">
    <property type="entry name" value="murJ_mviN"/>
    <property type="match status" value="1"/>
</dbReference>
<reference evidence="12 13" key="1">
    <citation type="submission" date="2020-09" db="EMBL/GenBank/DDBJ databases">
        <title>Genome sequence of the banana aphid, Pentalonia nigronervosa Coquerel (Hemiptera: Aphididae) and its symbionts.</title>
        <authorList>
            <person name="Mathers T.C."/>
            <person name="Mugford S.T."/>
            <person name="Hogenhout S.A."/>
            <person name="Tripathi L."/>
        </authorList>
    </citation>
    <scope>NUCLEOTIDE SEQUENCE [LARGE SCALE GENOMIC DNA]</scope>
    <source>
        <strain evidence="12">Ba4</strain>
    </source>
</reference>
<evidence type="ECO:0000256" key="5">
    <source>
        <dbReference type="ARBA" id="ARBA00022984"/>
    </source>
</evidence>
<dbReference type="PRINTS" id="PR01806">
    <property type="entry name" value="VIRFACTRMVIN"/>
</dbReference>
<comment type="subcellular location">
    <subcellularLocation>
        <location evidence="10">Cell inner membrane</location>
        <topology evidence="10">Multi-pass membrane protein</topology>
    </subcellularLocation>
    <subcellularLocation>
        <location evidence="1">Cell membrane</location>
        <topology evidence="1">Multi-pass membrane protein</topology>
    </subcellularLocation>
</comment>
<evidence type="ECO:0000256" key="9">
    <source>
        <dbReference type="ARBA" id="ARBA00061532"/>
    </source>
</evidence>
<dbReference type="PANTHER" id="PTHR47019:SF1">
    <property type="entry name" value="LIPID II FLIPPASE MURJ"/>
    <property type="match status" value="1"/>
</dbReference>
<dbReference type="HAMAP" id="MF_02078">
    <property type="entry name" value="MurJ_MviN"/>
    <property type="match status" value="1"/>
</dbReference>
<evidence type="ECO:0000256" key="11">
    <source>
        <dbReference type="PIRNR" id="PIRNR002869"/>
    </source>
</evidence>
<dbReference type="UniPathway" id="UPA00219"/>
<feature type="transmembrane region" description="Helical" evidence="10">
    <location>
        <begin position="313"/>
        <end position="337"/>
    </location>
</feature>
<dbReference type="InterPro" id="IPR004268">
    <property type="entry name" value="MurJ"/>
</dbReference>
<evidence type="ECO:0000256" key="1">
    <source>
        <dbReference type="ARBA" id="ARBA00004651"/>
    </source>
</evidence>
<gene>
    <name evidence="10 12" type="primary">murJ</name>
    <name evidence="12" type="ORF">ICW73_00925</name>
</gene>
<evidence type="ECO:0000256" key="4">
    <source>
        <dbReference type="ARBA" id="ARBA00022960"/>
    </source>
</evidence>
<dbReference type="GO" id="GO:0034204">
    <property type="term" value="P:lipid translocation"/>
    <property type="evidence" value="ECO:0007669"/>
    <property type="project" value="TreeGrafter"/>
</dbReference>
<evidence type="ECO:0000256" key="10">
    <source>
        <dbReference type="HAMAP-Rule" id="MF_02078"/>
    </source>
</evidence>
<feature type="transmembrane region" description="Helical" evidence="10">
    <location>
        <begin position="386"/>
        <end position="404"/>
    </location>
</feature>
<feature type="transmembrane region" description="Helical" evidence="10">
    <location>
        <begin position="154"/>
        <end position="178"/>
    </location>
</feature>
<dbReference type="CDD" id="cd13123">
    <property type="entry name" value="MATE_MurJ_like"/>
    <property type="match status" value="1"/>
</dbReference>
<comment type="caution">
    <text evidence="10">Lacks conserved residue(s) required for the propagation of feature annotation.</text>
</comment>
<dbReference type="Pfam" id="PF03023">
    <property type="entry name" value="MurJ"/>
    <property type="match status" value="1"/>
</dbReference>
<dbReference type="InterPro" id="IPR051050">
    <property type="entry name" value="Lipid_II_flippase_MurJ/MviN"/>
</dbReference>
<dbReference type="Proteomes" id="UP000516346">
    <property type="component" value="Chromosome"/>
</dbReference>
<keyword evidence="5 10" id="KW-0573">Peptidoglycan synthesis</keyword>
<comment type="similarity">
    <text evidence="9 10 11">Belongs to the MurJ/MviN family.</text>
</comment>
<evidence type="ECO:0000313" key="12">
    <source>
        <dbReference type="EMBL" id="QNS02095.1"/>
    </source>
</evidence>
<dbReference type="EMBL" id="CP061275">
    <property type="protein sequence ID" value="QNS02095.1"/>
    <property type="molecule type" value="Genomic_DNA"/>
</dbReference>
<feature type="transmembrane region" description="Helical" evidence="10">
    <location>
        <begin position="357"/>
        <end position="377"/>
    </location>
</feature>
<evidence type="ECO:0000313" key="13">
    <source>
        <dbReference type="Proteomes" id="UP000516346"/>
    </source>
</evidence>
<dbReference type="AlphaFoldDB" id="A0A7H1B040"/>
<dbReference type="GO" id="GO:0015648">
    <property type="term" value="F:lipid-linked peptidoglycan transporter activity"/>
    <property type="evidence" value="ECO:0007669"/>
    <property type="project" value="UniProtKB-UniRule"/>
</dbReference>
<keyword evidence="3 10" id="KW-0812">Transmembrane</keyword>
<feature type="transmembrane region" description="Helical" evidence="10">
    <location>
        <begin position="410"/>
        <end position="427"/>
    </location>
</feature>
<feature type="transmembrane region" description="Helical" evidence="10">
    <location>
        <begin position="83"/>
        <end position="106"/>
    </location>
</feature>
<evidence type="ECO:0000256" key="6">
    <source>
        <dbReference type="ARBA" id="ARBA00022989"/>
    </source>
</evidence>
<dbReference type="GO" id="GO:0009252">
    <property type="term" value="P:peptidoglycan biosynthetic process"/>
    <property type="evidence" value="ECO:0007669"/>
    <property type="project" value="UniProtKB-UniRule"/>
</dbReference>
<dbReference type="GO" id="GO:0005886">
    <property type="term" value="C:plasma membrane"/>
    <property type="evidence" value="ECO:0007669"/>
    <property type="project" value="UniProtKB-SubCell"/>
</dbReference>
<evidence type="ECO:0000256" key="3">
    <source>
        <dbReference type="ARBA" id="ARBA00022692"/>
    </source>
</evidence>
<organism evidence="12 13">
    <name type="scientific">Buchnera aphidicola</name>
    <name type="common">Pentalonia nigronervosa</name>
    <dbReference type="NCBI Taxonomy" id="1309793"/>
    <lineage>
        <taxon>Bacteria</taxon>
        <taxon>Pseudomonadati</taxon>
        <taxon>Pseudomonadota</taxon>
        <taxon>Gammaproteobacteria</taxon>
        <taxon>Enterobacterales</taxon>
        <taxon>Erwiniaceae</taxon>
        <taxon>Buchnera</taxon>
    </lineage>
</organism>
<evidence type="ECO:0000256" key="8">
    <source>
        <dbReference type="ARBA" id="ARBA00060041"/>
    </source>
</evidence>
<feature type="transmembrane region" description="Helical" evidence="10">
    <location>
        <begin position="478"/>
        <end position="499"/>
    </location>
</feature>
<keyword evidence="10 11" id="KW-0813">Transport</keyword>
<feature type="transmembrane region" description="Helical" evidence="10">
    <location>
        <begin position="126"/>
        <end position="147"/>
    </location>
</feature>
<keyword evidence="6 10" id="KW-1133">Transmembrane helix</keyword>
<accession>A0A7H1B040</accession>
<comment type="function">
    <text evidence="8 10 11">Involved in peptidoglycan biosynthesis. Transports lipid-linked peptidoglycan precursors from the inner to the outer leaflet of the cytoplasmic membrane.</text>
</comment>
<dbReference type="GO" id="GO:0071555">
    <property type="term" value="P:cell wall organization"/>
    <property type="evidence" value="ECO:0007669"/>
    <property type="project" value="UniProtKB-UniRule"/>
</dbReference>
<proteinExistence type="inferred from homology"/>
<dbReference type="PIRSF" id="PIRSF002869">
    <property type="entry name" value="MviN"/>
    <property type="match status" value="1"/>
</dbReference>
<feature type="transmembrane region" description="Helical" evidence="10">
    <location>
        <begin position="184"/>
        <end position="203"/>
    </location>
</feature>
<sequence length="513" mass="58638">MNLLKSLISVGSITLISRVLGFFRDVLIAKTFGTSMFTDAFFVAFKIPNLLRRIFSEETFSQVFIPVLIEYKILYNKYYMRNFISSVFGLIIFVLSVFTVLGMYFSHSLILITAPGFTAFSEKAKLTEHLLIMIFPYVILITLTSFFSSILNTWNYFSVSACAPIFLNLSIIFFSVFFNSIFNPPIFCLVWAVIIGGILQFFYQFPFLYKKNILVMPNLYWTNPGLLKILKKIGPLILNVSMTQLSLVINTIFGSLLSPGTISWMYYADRLIEFPIGILGVSLGTILFTSLTKSYKNGIMSEYKKSLNWGLKIGFMLALPSSIILFFLAKPLIMILFQYGKFTELDVLMTKKILESYSLGLISFILVKILSSAFYAYEEISIPTKISIITLLLGQLINPIFIFYFKHTGLALSVSMCSWINCLFLYLKLREKNVINFEYSDIMFFFRTILSTLIMTLILCLMLYIMPSWNIGTVFSKIIRLCFICIVSGIGYISVLNILGTRLSHLSYNILKL</sequence>
<comment type="pathway">
    <text evidence="10">Cell wall biogenesis; peptidoglycan biosynthesis.</text>
</comment>